<dbReference type="AlphaFoldDB" id="A0AA40KX38"/>
<organism evidence="2 3">
    <name type="scientific">Melipona bicolor</name>
    <dbReference type="NCBI Taxonomy" id="60889"/>
    <lineage>
        <taxon>Eukaryota</taxon>
        <taxon>Metazoa</taxon>
        <taxon>Ecdysozoa</taxon>
        <taxon>Arthropoda</taxon>
        <taxon>Hexapoda</taxon>
        <taxon>Insecta</taxon>
        <taxon>Pterygota</taxon>
        <taxon>Neoptera</taxon>
        <taxon>Endopterygota</taxon>
        <taxon>Hymenoptera</taxon>
        <taxon>Apocrita</taxon>
        <taxon>Aculeata</taxon>
        <taxon>Apoidea</taxon>
        <taxon>Anthophila</taxon>
        <taxon>Apidae</taxon>
        <taxon>Melipona</taxon>
    </lineage>
</organism>
<proteinExistence type="predicted"/>
<evidence type="ECO:0000313" key="3">
    <source>
        <dbReference type="Proteomes" id="UP001177670"/>
    </source>
</evidence>
<protein>
    <submittedName>
        <fullName evidence="2">Uncharacterized protein</fullName>
    </submittedName>
</protein>
<dbReference type="Proteomes" id="UP001177670">
    <property type="component" value="Unassembled WGS sequence"/>
</dbReference>
<sequence length="119" mass="13404">MKISREVGNEGKARCTYPLQGRNEPWGKTLEREIGASMRESSVDLPTKWRGRENRETSGRVERRRSRCDQTGTLRVDPLPWGGSPHVKGAASCLEGLKGRKNGAASRRAPFTEQRKRRA</sequence>
<comment type="caution">
    <text evidence="2">The sequence shown here is derived from an EMBL/GenBank/DDBJ whole genome shotgun (WGS) entry which is preliminary data.</text>
</comment>
<evidence type="ECO:0000256" key="1">
    <source>
        <dbReference type="SAM" id="MobiDB-lite"/>
    </source>
</evidence>
<dbReference type="EMBL" id="JAHYIQ010000001">
    <property type="protein sequence ID" value="KAK1136160.1"/>
    <property type="molecule type" value="Genomic_DNA"/>
</dbReference>
<evidence type="ECO:0000313" key="2">
    <source>
        <dbReference type="EMBL" id="KAK1136160.1"/>
    </source>
</evidence>
<feature type="compositionally biased region" description="Basic and acidic residues" evidence="1">
    <location>
        <begin position="1"/>
        <end position="13"/>
    </location>
</feature>
<keyword evidence="3" id="KW-1185">Reference proteome</keyword>
<name>A0AA40KX38_9HYME</name>
<accession>A0AA40KX38</accession>
<reference evidence="2" key="1">
    <citation type="submission" date="2021-10" db="EMBL/GenBank/DDBJ databases">
        <title>Melipona bicolor Genome sequencing and assembly.</title>
        <authorList>
            <person name="Araujo N.S."/>
            <person name="Arias M.C."/>
        </authorList>
    </citation>
    <scope>NUCLEOTIDE SEQUENCE</scope>
    <source>
        <strain evidence="2">USP_2M_L1-L4_2017</strain>
        <tissue evidence="2">Whole body</tissue>
    </source>
</reference>
<gene>
    <name evidence="2" type="ORF">K0M31_000727</name>
</gene>
<feature type="region of interest" description="Disordered" evidence="1">
    <location>
        <begin position="1"/>
        <end position="119"/>
    </location>
</feature>
<feature type="compositionally biased region" description="Basic and acidic residues" evidence="1">
    <location>
        <begin position="50"/>
        <end position="61"/>
    </location>
</feature>